<protein>
    <recommendedName>
        <fullName evidence="4">Helix-turn-helix domain-containing protein</fullName>
    </recommendedName>
</protein>
<organism evidence="2 3">
    <name type="scientific">Skermanella cutis</name>
    <dbReference type="NCBI Taxonomy" id="2775420"/>
    <lineage>
        <taxon>Bacteria</taxon>
        <taxon>Pseudomonadati</taxon>
        <taxon>Pseudomonadota</taxon>
        <taxon>Alphaproteobacteria</taxon>
        <taxon>Rhodospirillales</taxon>
        <taxon>Azospirillaceae</taxon>
        <taxon>Skermanella</taxon>
    </lineage>
</organism>
<dbReference type="RefSeq" id="WP_201076650.1">
    <property type="nucleotide sequence ID" value="NZ_CP067420.1"/>
</dbReference>
<feature type="compositionally biased region" description="Low complexity" evidence="1">
    <location>
        <begin position="156"/>
        <end position="166"/>
    </location>
</feature>
<dbReference type="Proteomes" id="UP000595197">
    <property type="component" value="Chromosome"/>
</dbReference>
<evidence type="ECO:0000313" key="2">
    <source>
        <dbReference type="EMBL" id="QQP89881.1"/>
    </source>
</evidence>
<evidence type="ECO:0000313" key="3">
    <source>
        <dbReference type="Proteomes" id="UP000595197"/>
    </source>
</evidence>
<reference evidence="2" key="1">
    <citation type="submission" date="2021-02" db="EMBL/GenBank/DDBJ databases">
        <title>Skermanella TT6 skin isolate.</title>
        <authorList>
            <person name="Lee K."/>
            <person name="Ganzorig M."/>
        </authorList>
    </citation>
    <scope>NUCLEOTIDE SEQUENCE</scope>
    <source>
        <strain evidence="2">TT6</strain>
    </source>
</reference>
<name>A0ABX7B9X6_9PROT</name>
<evidence type="ECO:0000256" key="1">
    <source>
        <dbReference type="SAM" id="MobiDB-lite"/>
    </source>
</evidence>
<sequence>MPTDHADISAPAAAGRFARVPARWLEDPGVGVDELAVLTVLAVHAGPDGVCVVRQRTLAGLLRRSREWVCRVLARLCGPGGPVEKEYRADRDGWNLACRYRLPDLAALEDGAADISGEPSPGPSTGGARGAARDGGQDAAVADDPPPPGPPPAEPAAPEVTGPIKPAPAAVIVPTPAGVTEDTHREQTLLNKDSSSDANLRCAGCHCRERTPGSVTVPNGGDDRNCPVPADWQPGDGDLTWLAAHRPDLDARYMTEVFVCGSRARGLRYADPSAAWRRWALAERAPGRRPVASAVPPRETRAPPLRSAPRGYYAEQRERNASLGREVLASMMARRGDAVDGWMEG</sequence>
<evidence type="ECO:0008006" key="4">
    <source>
        <dbReference type="Google" id="ProtNLM"/>
    </source>
</evidence>
<dbReference type="EMBL" id="CP067420">
    <property type="protein sequence ID" value="QQP89881.1"/>
    <property type="molecule type" value="Genomic_DNA"/>
</dbReference>
<proteinExistence type="predicted"/>
<feature type="region of interest" description="Disordered" evidence="1">
    <location>
        <begin position="112"/>
        <end position="166"/>
    </location>
</feature>
<keyword evidence="3" id="KW-1185">Reference proteome</keyword>
<feature type="region of interest" description="Disordered" evidence="1">
    <location>
        <begin position="290"/>
        <end position="310"/>
    </location>
</feature>
<gene>
    <name evidence="2" type="ORF">IGS68_00960</name>
</gene>
<feature type="compositionally biased region" description="Pro residues" evidence="1">
    <location>
        <begin position="144"/>
        <end position="155"/>
    </location>
</feature>
<accession>A0ABX7B9X6</accession>